<organism evidence="2 3">
    <name type="scientific">Cypionkella aquatica</name>
    <dbReference type="NCBI Taxonomy" id="1756042"/>
    <lineage>
        <taxon>Bacteria</taxon>
        <taxon>Pseudomonadati</taxon>
        <taxon>Pseudomonadota</taxon>
        <taxon>Alphaproteobacteria</taxon>
        <taxon>Rhodobacterales</taxon>
        <taxon>Paracoccaceae</taxon>
        <taxon>Cypionkella</taxon>
    </lineage>
</organism>
<accession>A0AA37U2D1</accession>
<comment type="caution">
    <text evidence="2">The sequence shown here is derived from an EMBL/GenBank/DDBJ whole genome shotgun (WGS) entry which is preliminary data.</text>
</comment>
<dbReference type="SUPFAM" id="SSF53474">
    <property type="entry name" value="alpha/beta-Hydrolases"/>
    <property type="match status" value="1"/>
</dbReference>
<keyword evidence="2" id="KW-0378">Hydrolase</keyword>
<sequence>MRIGRLQRDGLELAVYGAGDSGPALVFQHGLCGGAGQIAEAMQGLGSQRWQGLECRGHGASPLGDAVSIAKFADDVAAMIDAMGGPVVLGGISMGAAIAMRLAVTRPDLVRALILVRPAWVVDAAPENMAPNAEVGELLATLPSDQAQAIFAGGETARWLRDAAPDNLASLVGFFSRAPQRETARLLTTISADGPGITAADLRSLQVPTLICGCAEDAVHPMAHAQALTALIPHARLVELPAKARDKVAHLAALAAAMTLFLKEITYAPSTV</sequence>
<dbReference type="PANTHER" id="PTHR43194">
    <property type="entry name" value="HYDROLASE ALPHA/BETA FOLD FAMILY"/>
    <property type="match status" value="1"/>
</dbReference>
<dbReference type="Proteomes" id="UP001157355">
    <property type="component" value="Unassembled WGS sequence"/>
</dbReference>
<dbReference type="Gene3D" id="3.40.50.1820">
    <property type="entry name" value="alpha/beta hydrolase"/>
    <property type="match status" value="1"/>
</dbReference>
<keyword evidence="3" id="KW-1185">Reference proteome</keyword>
<dbReference type="PANTHER" id="PTHR43194:SF2">
    <property type="entry name" value="PEROXISOMAL MEMBRANE PROTEIN LPX1"/>
    <property type="match status" value="1"/>
</dbReference>
<name>A0AA37U2D1_9RHOB</name>
<feature type="domain" description="AB hydrolase-1" evidence="1">
    <location>
        <begin position="23"/>
        <end position="241"/>
    </location>
</feature>
<dbReference type="InterPro" id="IPR000073">
    <property type="entry name" value="AB_hydrolase_1"/>
</dbReference>
<dbReference type="RefSeq" id="WP_284326340.1">
    <property type="nucleotide sequence ID" value="NZ_BSPP01000011.1"/>
</dbReference>
<protein>
    <submittedName>
        <fullName evidence="2">Alpha/beta hydrolase</fullName>
    </submittedName>
</protein>
<dbReference type="InterPro" id="IPR050228">
    <property type="entry name" value="Carboxylesterase_BioH"/>
</dbReference>
<evidence type="ECO:0000259" key="1">
    <source>
        <dbReference type="Pfam" id="PF00561"/>
    </source>
</evidence>
<evidence type="ECO:0000313" key="3">
    <source>
        <dbReference type="Proteomes" id="UP001157355"/>
    </source>
</evidence>
<dbReference type="GO" id="GO:0016787">
    <property type="term" value="F:hydrolase activity"/>
    <property type="evidence" value="ECO:0007669"/>
    <property type="project" value="UniProtKB-KW"/>
</dbReference>
<dbReference type="InterPro" id="IPR029058">
    <property type="entry name" value="AB_hydrolase_fold"/>
</dbReference>
<evidence type="ECO:0000313" key="2">
    <source>
        <dbReference type="EMBL" id="GLS88167.1"/>
    </source>
</evidence>
<reference evidence="2 3" key="1">
    <citation type="journal article" date="2014" name="Int. J. Syst. Evol. Microbiol.">
        <title>Complete genome sequence of Corynebacterium casei LMG S-19264T (=DSM 44701T), isolated from a smear-ripened cheese.</title>
        <authorList>
            <consortium name="US DOE Joint Genome Institute (JGI-PGF)"/>
            <person name="Walter F."/>
            <person name="Albersmeier A."/>
            <person name="Kalinowski J."/>
            <person name="Ruckert C."/>
        </authorList>
    </citation>
    <scope>NUCLEOTIDE SEQUENCE [LARGE SCALE GENOMIC DNA]</scope>
    <source>
        <strain evidence="2 3">NBRC 111766</strain>
    </source>
</reference>
<proteinExistence type="predicted"/>
<dbReference type="EMBL" id="BSPP01000011">
    <property type="protein sequence ID" value="GLS88167.1"/>
    <property type="molecule type" value="Genomic_DNA"/>
</dbReference>
<dbReference type="Pfam" id="PF00561">
    <property type="entry name" value="Abhydrolase_1"/>
    <property type="match status" value="1"/>
</dbReference>
<gene>
    <name evidence="2" type="ORF">GCM10010873_31410</name>
</gene>
<dbReference type="AlphaFoldDB" id="A0AA37U2D1"/>